<feature type="domain" description="DUF4218" evidence="3">
    <location>
        <begin position="577"/>
        <end position="683"/>
    </location>
</feature>
<feature type="region of interest" description="Disordered" evidence="1">
    <location>
        <begin position="998"/>
        <end position="1026"/>
    </location>
</feature>
<dbReference type="InterPro" id="IPR025312">
    <property type="entry name" value="DUF4216"/>
</dbReference>
<feature type="domain" description="DUF4216" evidence="2">
    <location>
        <begin position="840"/>
        <end position="913"/>
    </location>
</feature>
<dbReference type="PANTHER" id="PTHR48258:SF6">
    <property type="entry name" value="LEUCINE-RICH REPEAT DOMAIN, L DOMAIN-CONTAINING PROTEIN"/>
    <property type="match status" value="1"/>
</dbReference>
<dbReference type="EMBL" id="JAVIJP010000039">
    <property type="protein sequence ID" value="KAL3627058.1"/>
    <property type="molecule type" value="Genomic_DNA"/>
</dbReference>
<dbReference type="PANTHER" id="PTHR48258">
    <property type="entry name" value="DUF4218 DOMAIN-CONTAINING PROTEIN-RELATED"/>
    <property type="match status" value="1"/>
</dbReference>
<dbReference type="AlphaFoldDB" id="A0ABD3CB27"/>
<feature type="domain" description="Transposase-associated" evidence="4">
    <location>
        <begin position="3"/>
        <end position="75"/>
    </location>
</feature>
<feature type="compositionally biased region" description="Acidic residues" evidence="1">
    <location>
        <begin position="998"/>
        <end position="1009"/>
    </location>
</feature>
<keyword evidence="6" id="KW-1185">Reference proteome</keyword>
<evidence type="ECO:0000313" key="6">
    <source>
        <dbReference type="Proteomes" id="UP001632038"/>
    </source>
</evidence>
<accession>A0ABD3CB27</accession>
<comment type="caution">
    <text evidence="5">The sequence shown here is derived from an EMBL/GenBank/DDBJ whole genome shotgun (WGS) entry which is preliminary data.</text>
</comment>
<evidence type="ECO:0000256" key="1">
    <source>
        <dbReference type="SAM" id="MobiDB-lite"/>
    </source>
</evidence>
<gene>
    <name evidence="5" type="ORF">CASFOL_028421</name>
</gene>
<dbReference type="InterPro" id="IPR004242">
    <property type="entry name" value="Transposase_21"/>
</dbReference>
<dbReference type="Pfam" id="PF13952">
    <property type="entry name" value="DUF4216"/>
    <property type="match status" value="1"/>
</dbReference>
<evidence type="ECO:0000313" key="5">
    <source>
        <dbReference type="EMBL" id="KAL3627058.1"/>
    </source>
</evidence>
<dbReference type="InterPro" id="IPR025452">
    <property type="entry name" value="DUF4218"/>
</dbReference>
<name>A0ABD3CB27_9LAMI</name>
<protein>
    <recommendedName>
        <fullName evidence="7">Transposase</fullName>
    </recommendedName>
</protein>
<sequence>MDKSWMQARKFSEAYVDGVNRFMQFVESCMGKESHVRCPCTRCLNLINTDQTTVKNHIKLNGIDPGYVTWFHHGEKSANNRYCEQSVVDDETDEEASDETEAEDEDDGVNDMLFDLQEQYNQGDTNGVDNTNDGGIPAYLEDLMMGARTELYPGCKKISRTSFIIQLLHLKVYNKLSNKTVDMMLKLMKSSFPDGETLPEKLEACPVCQTSRWNVNDGVGKKIPHKILRYFSLKPRLQRLFMSEKTSKKMVWHKEKRIDDDYMRNVRLALATDGFNPFGDMSTSYSMWPVILAPLNLPPWDYMKDPFLFLSLLIPGKNSPGKDIDVYLRPLVDELKELFIDGADTFDVSAKKTFKLHASILWTLNDFPAYGDLSGWITKGCLACPSCNERTYSVKLRNKICYMGNRRSLPRDHPWRKDKKKFNGKKEDAEPPISLTGDDILLHKNICESILGTLMNVDGKTKDSVKARLDLEDMNIRKELHLIKKGNEKYAMPAASYVMTKKEQQEFCEFIRSVKFPDGYASNISRCVTSSDQKLSGMKSHDCHVILQCILPVGIRGSVTREVREVLTELGHFFQHICCKKLNKTELEKMKGDIALILCKLEKICPPAFFDVMVHLSIHLPDEAILGGPIKFSWFLCGLKQSVRNKARPEGSVAEAYIAKECLTFCSMYLKGIETRFNRDDRNNDIELDDSLPIFSQKCRLVGSTTYMNLSVEELKALTWFVFQNCEEVEPFLKMHKEKLVVDGCMNLEREHKEKFPACFKKHIIGLYNNDPSGVNESLYSLVCAPNRCIKKFSGCIVNGVRFLTTDRDSGRKTQNSGVVVDGNHGDNMISFYIVIDEIIQLDYIRDRQVILFKCDWFDLGRKKLTRIKKEGNIVSVRVDGKWYEEDSYILADQARQDFYINDPKLGRDWRVVIPVSHRHVYDVSEMINEEVGDDVLFVENGVYQENDTNDALEVNLDEIPSLRRNDLDPEDVDASLGQGLSRMGDVADIDDVDDLDDTMVDYYSSDDEGSQKSNNSDYDIDSDAS</sequence>
<evidence type="ECO:0008006" key="7">
    <source>
        <dbReference type="Google" id="ProtNLM"/>
    </source>
</evidence>
<dbReference type="Pfam" id="PF13963">
    <property type="entry name" value="Transpos_assoc"/>
    <property type="match status" value="1"/>
</dbReference>
<reference evidence="6" key="1">
    <citation type="journal article" date="2024" name="IScience">
        <title>Strigolactones Initiate the Formation of Haustorium-like Structures in Castilleja.</title>
        <authorList>
            <person name="Buerger M."/>
            <person name="Peterson D."/>
            <person name="Chory J."/>
        </authorList>
    </citation>
    <scope>NUCLEOTIDE SEQUENCE [LARGE SCALE GENOMIC DNA]</scope>
</reference>
<dbReference type="InterPro" id="IPR029480">
    <property type="entry name" value="Transpos_assoc"/>
</dbReference>
<evidence type="ECO:0000259" key="4">
    <source>
        <dbReference type="Pfam" id="PF13963"/>
    </source>
</evidence>
<proteinExistence type="predicted"/>
<evidence type="ECO:0000259" key="3">
    <source>
        <dbReference type="Pfam" id="PF13960"/>
    </source>
</evidence>
<feature type="region of interest" description="Disordered" evidence="1">
    <location>
        <begin position="88"/>
        <end position="108"/>
    </location>
</feature>
<dbReference type="Proteomes" id="UP001632038">
    <property type="component" value="Unassembled WGS sequence"/>
</dbReference>
<organism evidence="5 6">
    <name type="scientific">Castilleja foliolosa</name>
    <dbReference type="NCBI Taxonomy" id="1961234"/>
    <lineage>
        <taxon>Eukaryota</taxon>
        <taxon>Viridiplantae</taxon>
        <taxon>Streptophyta</taxon>
        <taxon>Embryophyta</taxon>
        <taxon>Tracheophyta</taxon>
        <taxon>Spermatophyta</taxon>
        <taxon>Magnoliopsida</taxon>
        <taxon>eudicotyledons</taxon>
        <taxon>Gunneridae</taxon>
        <taxon>Pentapetalae</taxon>
        <taxon>asterids</taxon>
        <taxon>lamiids</taxon>
        <taxon>Lamiales</taxon>
        <taxon>Orobanchaceae</taxon>
        <taxon>Pedicularideae</taxon>
        <taxon>Castillejinae</taxon>
        <taxon>Castilleja</taxon>
    </lineage>
</organism>
<dbReference type="Pfam" id="PF02992">
    <property type="entry name" value="Transposase_21"/>
    <property type="match status" value="1"/>
</dbReference>
<evidence type="ECO:0000259" key="2">
    <source>
        <dbReference type="Pfam" id="PF13952"/>
    </source>
</evidence>
<dbReference type="Pfam" id="PF13960">
    <property type="entry name" value="DUF4218"/>
    <property type="match status" value="1"/>
</dbReference>